<dbReference type="HOGENOM" id="CLU_043473_2_1_5"/>
<dbReference type="AlphaFoldDB" id="G2KPG0"/>
<keyword evidence="1" id="KW-0378">Hydrolase</keyword>
<dbReference type="SUPFAM" id="SSF56784">
    <property type="entry name" value="HAD-like"/>
    <property type="match status" value="1"/>
</dbReference>
<gene>
    <name evidence="1" type="ordered locus">MICA_1132</name>
</gene>
<evidence type="ECO:0000313" key="2">
    <source>
        <dbReference type="Proteomes" id="UP000009286"/>
    </source>
</evidence>
<proteinExistence type="predicted"/>
<dbReference type="InterPro" id="IPR036412">
    <property type="entry name" value="HAD-like_sf"/>
</dbReference>
<dbReference type="KEGG" id="mai:MICA_1132"/>
<dbReference type="InterPro" id="IPR023214">
    <property type="entry name" value="HAD_sf"/>
</dbReference>
<dbReference type="InterPro" id="IPR006357">
    <property type="entry name" value="HAD-SF_hydro_IIA"/>
</dbReference>
<dbReference type="PANTHER" id="PTHR19288:SF90">
    <property type="entry name" value="OS08G0542600 PROTEIN"/>
    <property type="match status" value="1"/>
</dbReference>
<dbReference type="NCBIfam" id="TIGR01459">
    <property type="entry name" value="HAD-SF-IIA-hyp4"/>
    <property type="match status" value="1"/>
</dbReference>
<dbReference type="Pfam" id="PF13344">
    <property type="entry name" value="Hydrolase_6"/>
    <property type="match status" value="1"/>
</dbReference>
<dbReference type="PANTHER" id="PTHR19288">
    <property type="entry name" value="4-NITROPHENYLPHOSPHATASE-RELATED"/>
    <property type="match status" value="1"/>
</dbReference>
<organism evidence="1 2">
    <name type="scientific">Micavibrio aeruginosavorus (strain ARL-13)</name>
    <dbReference type="NCBI Taxonomy" id="856793"/>
    <lineage>
        <taxon>Bacteria</taxon>
        <taxon>Pseudomonadati</taxon>
        <taxon>Bdellovibrionota</taxon>
        <taxon>Bdellovibrionia</taxon>
        <taxon>Bdellovibrionales</taxon>
        <taxon>Pseudobdellovibrionaceae</taxon>
        <taxon>Micavibrio</taxon>
    </lineage>
</organism>
<dbReference type="Proteomes" id="UP000009286">
    <property type="component" value="Chromosome"/>
</dbReference>
<dbReference type="STRING" id="856793.MICA_1132"/>
<dbReference type="InterPro" id="IPR006356">
    <property type="entry name" value="HAD-SF_hydro_IIA_hyp3"/>
</dbReference>
<dbReference type="Pfam" id="PF13242">
    <property type="entry name" value="Hydrolase_like"/>
    <property type="match status" value="1"/>
</dbReference>
<dbReference type="EMBL" id="CP002382">
    <property type="protein sequence ID" value="AEP09460.1"/>
    <property type="molecule type" value="Genomic_DNA"/>
</dbReference>
<name>G2KPG0_MICAA</name>
<keyword evidence="2" id="KW-1185">Reference proteome</keyword>
<dbReference type="OrthoDB" id="9791073at2"/>
<dbReference type="GO" id="GO:0005737">
    <property type="term" value="C:cytoplasm"/>
    <property type="evidence" value="ECO:0007669"/>
    <property type="project" value="TreeGrafter"/>
</dbReference>
<protein>
    <submittedName>
        <fullName evidence="1">Haloacid dehalogenase-like hydrolase family protein</fullName>
    </submittedName>
</protein>
<dbReference type="eggNOG" id="COG0647">
    <property type="taxonomic scope" value="Bacteria"/>
</dbReference>
<sequence length="312" mass="34832">MGKTKFCQGISDISDSYMAFIIDQWGVLHNGERAYDGVIDCLKELKGRKKQIIILSNSGRRASENADKLKEMGIGPSLYDHIVTSGELTWQGLHDQNEGVFENIGTKCFLISRNDDRSIIDGLPEIELVHDIDEADFLLISGSDAPEKNMVDHYEPILKKAIRRRLKAICANPDSRILIGANSALGPGMIARRYEDFGGVVHYIGKPFKPIFQHCVKLLQEKQIYPGETVMIGDTMAHDIVGAAAMNIDTCLVRAGLHLGAFKQAHTPSEVDKVLNVLVLQYHNVRPTYLVNTMVWGRALPDRKHKKRKVTA</sequence>
<evidence type="ECO:0000313" key="1">
    <source>
        <dbReference type="EMBL" id="AEP09460.1"/>
    </source>
</evidence>
<accession>G2KPG0</accession>
<dbReference type="GO" id="GO:0016791">
    <property type="term" value="F:phosphatase activity"/>
    <property type="evidence" value="ECO:0007669"/>
    <property type="project" value="TreeGrafter"/>
</dbReference>
<reference evidence="1 2" key="1">
    <citation type="journal article" date="2011" name="BMC Genomics">
        <title>Genomic insights into an obligate epibiotic bacterial predator: Micavibrio aeruginosavorus ARL-13.</title>
        <authorList>
            <person name="Wang Z."/>
            <person name="Kadouri D."/>
            <person name="Wu M."/>
        </authorList>
    </citation>
    <scope>NUCLEOTIDE SEQUENCE [LARGE SCALE GENOMIC DNA]</scope>
    <source>
        <strain evidence="1 2">ARL-13</strain>
    </source>
</reference>
<dbReference type="RefSeq" id="WP_014102683.1">
    <property type="nucleotide sequence ID" value="NC_016026.1"/>
</dbReference>
<dbReference type="Gene3D" id="3.40.50.1000">
    <property type="entry name" value="HAD superfamily/HAD-like"/>
    <property type="match status" value="2"/>
</dbReference>